<feature type="compositionally biased region" description="Low complexity" evidence="6">
    <location>
        <begin position="7"/>
        <end position="19"/>
    </location>
</feature>
<dbReference type="PROSITE" id="PS51360">
    <property type="entry name" value="PLUS3"/>
    <property type="match status" value="1"/>
</dbReference>
<evidence type="ECO:0000259" key="7">
    <source>
        <dbReference type="PROSITE" id="PS51360"/>
    </source>
</evidence>
<feature type="compositionally biased region" description="Acidic residues" evidence="6">
    <location>
        <begin position="168"/>
        <end position="180"/>
    </location>
</feature>
<feature type="coiled-coil region" evidence="5">
    <location>
        <begin position="571"/>
        <end position="598"/>
    </location>
</feature>
<feature type="compositionally biased region" description="Basic and acidic residues" evidence="6">
    <location>
        <begin position="240"/>
        <end position="262"/>
    </location>
</feature>
<comment type="subcellular location">
    <subcellularLocation>
        <location evidence="1">Nucleus</location>
    </subcellularLocation>
</comment>
<keyword evidence="4" id="KW-0539">Nucleus</keyword>
<evidence type="ECO:0000256" key="4">
    <source>
        <dbReference type="ARBA" id="ARBA00023242"/>
    </source>
</evidence>
<feature type="compositionally biased region" description="Basic and acidic residues" evidence="6">
    <location>
        <begin position="218"/>
        <end position="232"/>
    </location>
</feature>
<proteinExistence type="predicted"/>
<dbReference type="Gene3D" id="3.90.70.200">
    <property type="entry name" value="Plus-3 domain"/>
    <property type="match status" value="1"/>
</dbReference>
<feature type="compositionally biased region" description="Acidic residues" evidence="6">
    <location>
        <begin position="131"/>
        <end position="156"/>
    </location>
</feature>
<dbReference type="SMART" id="SM00719">
    <property type="entry name" value="Plus3"/>
    <property type="match status" value="1"/>
</dbReference>
<organism evidence="8 9">
    <name type="scientific">Aedes albopictus</name>
    <name type="common">Asian tiger mosquito</name>
    <name type="synonym">Stegomyia albopicta</name>
    <dbReference type="NCBI Taxonomy" id="7160"/>
    <lineage>
        <taxon>Eukaryota</taxon>
        <taxon>Metazoa</taxon>
        <taxon>Ecdysozoa</taxon>
        <taxon>Arthropoda</taxon>
        <taxon>Hexapoda</taxon>
        <taxon>Insecta</taxon>
        <taxon>Pterygota</taxon>
        <taxon>Neoptera</taxon>
        <taxon>Endopterygota</taxon>
        <taxon>Diptera</taxon>
        <taxon>Nematocera</taxon>
        <taxon>Culicoidea</taxon>
        <taxon>Culicidae</taxon>
        <taxon>Culicinae</taxon>
        <taxon>Aedini</taxon>
        <taxon>Aedes</taxon>
        <taxon>Stegomyia</taxon>
    </lineage>
</organism>
<feature type="domain" description="Plus3" evidence="7">
    <location>
        <begin position="399"/>
        <end position="530"/>
    </location>
</feature>
<evidence type="ECO:0000256" key="2">
    <source>
        <dbReference type="ARBA" id="ARBA00023015"/>
    </source>
</evidence>
<feature type="region of interest" description="Disordered" evidence="6">
    <location>
        <begin position="218"/>
        <end position="335"/>
    </location>
</feature>
<dbReference type="InterPro" id="IPR036128">
    <property type="entry name" value="Plus3-like_sf"/>
</dbReference>
<evidence type="ECO:0000313" key="8">
    <source>
        <dbReference type="EnsemblMetazoa" id="AALFPA23_001864.P39053"/>
    </source>
</evidence>
<dbReference type="RefSeq" id="XP_062705150.1">
    <property type="nucleotide sequence ID" value="XM_062849166.1"/>
</dbReference>
<keyword evidence="2" id="KW-0805">Transcription regulation</keyword>
<feature type="region of interest" description="Disordered" evidence="6">
    <location>
        <begin position="364"/>
        <end position="383"/>
    </location>
</feature>
<feature type="compositionally biased region" description="Low complexity" evidence="6">
    <location>
        <begin position="157"/>
        <end position="167"/>
    </location>
</feature>
<reference evidence="8" key="2">
    <citation type="submission" date="2025-05" db="UniProtKB">
        <authorList>
            <consortium name="EnsemblMetazoa"/>
        </authorList>
    </citation>
    <scope>IDENTIFICATION</scope>
    <source>
        <strain evidence="8">Foshan</strain>
    </source>
</reference>
<feature type="compositionally biased region" description="Basic and acidic residues" evidence="6">
    <location>
        <begin position="305"/>
        <end position="315"/>
    </location>
</feature>
<keyword evidence="5" id="KW-0175">Coiled coil</keyword>
<dbReference type="PANTHER" id="PTHR13115:SF8">
    <property type="entry name" value="RNA POLYMERASE-ASSOCIATED PROTEIN RTF1 HOMOLOG"/>
    <property type="match status" value="1"/>
</dbReference>
<evidence type="ECO:0000313" key="9">
    <source>
        <dbReference type="Proteomes" id="UP000069940"/>
    </source>
</evidence>
<name>A0ABM1XQF2_AEDAL</name>
<dbReference type="InterPro" id="IPR004343">
    <property type="entry name" value="Plus-3_dom"/>
</dbReference>
<evidence type="ECO:0000256" key="5">
    <source>
        <dbReference type="SAM" id="Coils"/>
    </source>
</evidence>
<dbReference type="PANTHER" id="PTHR13115">
    <property type="entry name" value="RNA POLYMERASE-ASSOCIATED PROTEIN RTF1 HOMOLOG"/>
    <property type="match status" value="1"/>
</dbReference>
<dbReference type="Proteomes" id="UP000069940">
    <property type="component" value="Unassembled WGS sequence"/>
</dbReference>
<feature type="compositionally biased region" description="Basic and acidic residues" evidence="6">
    <location>
        <begin position="181"/>
        <end position="195"/>
    </location>
</feature>
<keyword evidence="9" id="KW-1185">Reference proteome</keyword>
<feature type="region of interest" description="Disordered" evidence="6">
    <location>
        <begin position="1"/>
        <end position="195"/>
    </location>
</feature>
<accession>A0ABM1XQF2</accession>
<feature type="compositionally biased region" description="Acidic residues" evidence="6">
    <location>
        <begin position="50"/>
        <end position="62"/>
    </location>
</feature>
<sequence length="742" mass="84928">MVKRKSQSIMSSESSSDSEFGSDLDMELMSLAKKKKTSRLASNSPRVEESSDSDSSDDESEPEASMQCMKRETKHSSSSDSESSEESDDEKMEEVEEPEALENIVQHVVEPAVNNEVNPKQPDEQAVNNDSEPEEGEVLSEDESSSSSSDDSDSDDSSGSSSSSSDSEFSDGYDDNMMGDEQDRARLNAMSEKDREMEIFERFERHEAMKARWELERKLKVSKKPESTKDEESQPPQKKMKMDEVKELDQKTQQKEPPKIETSRSSQSSPESSFDLKERSKERKKNIAANRTDDKRSNAMAMLKAQREGKAKRDDEEANEMAQRKPEIKNGLENIAAGKSSQKLKSSDIYIDEWVSDSEDDKKFENYSRSGSSSGCGSDRQSSIDEEMWDFKERKPATISNKEELEKLRISRHKIERFISLPMFNKVVQNCFVRINIGNNNGKPVYRVAEIVGVVETGKVYQFGNCRTNKGFQLKHGNQERVFRMEFISNQDFTDSEYQKWLSACEASGTTLPRVDTVEKKQRAINEAMQYEFNDADIDKIIKEKNKFRANPTNYAMKKMQLMMERDAAQLSGENNLARELNTQIRELEERANNLDRKRSSVISYINNRQRKCNVKDTEKANKEKIWATQGMHIEDPFTRRPTRPRMLFKPSHKENEVPTVYTQAPPPPPPPRRMKRPDEKKPASNVNDSLYFLHDFDINLDVPLPVGAIDILPNPVERPVKTSGPKRSLNLEDFKKSRDII</sequence>
<evidence type="ECO:0000256" key="3">
    <source>
        <dbReference type="ARBA" id="ARBA00023163"/>
    </source>
</evidence>
<feature type="compositionally biased region" description="Low complexity" evidence="6">
    <location>
        <begin position="368"/>
        <end position="381"/>
    </location>
</feature>
<dbReference type="GeneID" id="115260843"/>
<dbReference type="SUPFAM" id="SSF159042">
    <property type="entry name" value="Plus3-like"/>
    <property type="match status" value="1"/>
</dbReference>
<dbReference type="Pfam" id="PF03126">
    <property type="entry name" value="Plus-3"/>
    <property type="match status" value="1"/>
</dbReference>
<feature type="compositionally biased region" description="Acidic residues" evidence="6">
    <location>
        <begin position="82"/>
        <end position="100"/>
    </location>
</feature>
<dbReference type="EnsemblMetazoa" id="AALFPA23_001864.R39053">
    <property type="protein sequence ID" value="AALFPA23_001864.P39053"/>
    <property type="gene ID" value="AALFPA23_001864"/>
</dbReference>
<feature type="compositionally biased region" description="Low complexity" evidence="6">
    <location>
        <begin position="108"/>
        <end position="119"/>
    </location>
</feature>
<feature type="region of interest" description="Disordered" evidence="6">
    <location>
        <begin position="651"/>
        <end position="684"/>
    </location>
</feature>
<evidence type="ECO:0000256" key="1">
    <source>
        <dbReference type="ARBA" id="ARBA00004123"/>
    </source>
</evidence>
<protein>
    <recommendedName>
        <fullName evidence="7">Plus3 domain-containing protein</fullName>
    </recommendedName>
</protein>
<reference evidence="9" key="1">
    <citation type="journal article" date="2015" name="Proc. Natl. Acad. Sci. U.S.A.">
        <title>Genome sequence of the Asian Tiger mosquito, Aedes albopictus, reveals insights into its biology, genetics, and evolution.</title>
        <authorList>
            <person name="Chen X.G."/>
            <person name="Jiang X."/>
            <person name="Gu J."/>
            <person name="Xu M."/>
            <person name="Wu Y."/>
            <person name="Deng Y."/>
            <person name="Zhang C."/>
            <person name="Bonizzoni M."/>
            <person name="Dermauw W."/>
            <person name="Vontas J."/>
            <person name="Armbruster P."/>
            <person name="Huang X."/>
            <person name="Yang Y."/>
            <person name="Zhang H."/>
            <person name="He W."/>
            <person name="Peng H."/>
            <person name="Liu Y."/>
            <person name="Wu K."/>
            <person name="Chen J."/>
            <person name="Lirakis M."/>
            <person name="Topalis P."/>
            <person name="Van Leeuwen T."/>
            <person name="Hall A.B."/>
            <person name="Jiang X."/>
            <person name="Thorpe C."/>
            <person name="Mueller R.L."/>
            <person name="Sun C."/>
            <person name="Waterhouse R.M."/>
            <person name="Yan G."/>
            <person name="Tu Z.J."/>
            <person name="Fang X."/>
            <person name="James A.A."/>
        </authorList>
    </citation>
    <scope>NUCLEOTIDE SEQUENCE [LARGE SCALE GENOMIC DNA]</scope>
    <source>
        <strain evidence="9">Foshan</strain>
    </source>
</reference>
<evidence type="ECO:0000256" key="6">
    <source>
        <dbReference type="SAM" id="MobiDB-lite"/>
    </source>
</evidence>
<keyword evidence="3" id="KW-0804">Transcription</keyword>
<feature type="compositionally biased region" description="Low complexity" evidence="6">
    <location>
        <begin position="263"/>
        <end position="273"/>
    </location>
</feature>